<dbReference type="RefSeq" id="WP_141400802.1">
    <property type="nucleotide sequence ID" value="NZ_OCND01000006.1"/>
</dbReference>
<evidence type="ECO:0000256" key="1">
    <source>
        <dbReference type="SAM" id="SignalP"/>
    </source>
</evidence>
<accession>A0A286D9G0</accession>
<proteinExistence type="predicted"/>
<feature type="signal peptide" evidence="1">
    <location>
        <begin position="1"/>
        <end position="29"/>
    </location>
</feature>
<dbReference type="AlphaFoldDB" id="A0A286D9G0"/>
<name>A0A286D9G0_9GAMM</name>
<sequence length="204" mass="22880">MNGFCSLLSRGAMLAWMFLLLATSINAHAQSVNEYLSVPGPLQFSGERYHLVWSSHPSPQLYKQEYLQAGDTLERYRSMLMLDVSFDGLGPAEKAIFMVQSLAERKKTDPVVNYELLSSESGNEQILDFLLSAPGADGQDILEWNAYRYSAYGDGVLLLAISRRAYGHEAIVDFLKNQLKDIRARDIAEIAAMRLPEVVLNRTD</sequence>
<keyword evidence="3" id="KW-1185">Reference proteome</keyword>
<reference evidence="2 3" key="1">
    <citation type="submission" date="2017-09" db="EMBL/GenBank/DDBJ databases">
        <authorList>
            <person name="Ehlers B."/>
            <person name="Leendertz F.H."/>
        </authorList>
    </citation>
    <scope>NUCLEOTIDE SEQUENCE [LARGE SCALE GENOMIC DNA]</scope>
    <source>
        <strain evidence="2 3">CGMCC 1.10978</strain>
    </source>
</reference>
<dbReference type="EMBL" id="OCND01000006">
    <property type="protein sequence ID" value="SOD55296.1"/>
    <property type="molecule type" value="Genomic_DNA"/>
</dbReference>
<keyword evidence="1" id="KW-0732">Signal</keyword>
<feature type="chain" id="PRO_5013193958" evidence="1">
    <location>
        <begin position="30"/>
        <end position="204"/>
    </location>
</feature>
<dbReference type="Proteomes" id="UP000219374">
    <property type="component" value="Unassembled WGS sequence"/>
</dbReference>
<evidence type="ECO:0000313" key="2">
    <source>
        <dbReference type="EMBL" id="SOD55296.1"/>
    </source>
</evidence>
<gene>
    <name evidence="2" type="ORF">SAMN06296416_106266</name>
</gene>
<evidence type="ECO:0000313" key="3">
    <source>
        <dbReference type="Proteomes" id="UP000219374"/>
    </source>
</evidence>
<organism evidence="2 3">
    <name type="scientific">Pseudoxanthomonas wuyuanensis</name>
    <dbReference type="NCBI Taxonomy" id="1073196"/>
    <lineage>
        <taxon>Bacteria</taxon>
        <taxon>Pseudomonadati</taxon>
        <taxon>Pseudomonadota</taxon>
        <taxon>Gammaproteobacteria</taxon>
        <taxon>Lysobacterales</taxon>
        <taxon>Lysobacteraceae</taxon>
        <taxon>Pseudoxanthomonas</taxon>
    </lineage>
</organism>
<protein>
    <submittedName>
        <fullName evidence="2">Uncharacterized protein</fullName>
    </submittedName>
</protein>
<dbReference type="OrthoDB" id="6057861at2"/>